<dbReference type="AlphaFoldDB" id="A0A062U351"/>
<name>A0A062U351_9PROT</name>
<dbReference type="Proteomes" id="UP000027037">
    <property type="component" value="Unassembled WGS sequence"/>
</dbReference>
<evidence type="ECO:0000256" key="1">
    <source>
        <dbReference type="SAM" id="Coils"/>
    </source>
</evidence>
<gene>
    <name evidence="2" type="ORF">HY29_06840</name>
</gene>
<reference evidence="2 3" key="1">
    <citation type="journal article" date="2014" name="Antonie Van Leeuwenhoek">
        <title>Hyphomonas beringensis sp. nov. and Hyphomonas chukchiensis sp. nov., isolated from surface seawater of the Bering Sea and Chukchi Sea.</title>
        <authorList>
            <person name="Li C."/>
            <person name="Lai Q."/>
            <person name="Li G."/>
            <person name="Dong C."/>
            <person name="Wang J."/>
            <person name="Liao Y."/>
            <person name="Shao Z."/>
        </authorList>
    </citation>
    <scope>NUCLEOTIDE SEQUENCE [LARGE SCALE GENOMIC DNA]</scope>
    <source>
        <strain evidence="2 3">25B14_1</strain>
    </source>
</reference>
<protein>
    <recommendedName>
        <fullName evidence="4">Flagellar FliJ protein</fullName>
    </recommendedName>
</protein>
<comment type="caution">
    <text evidence="2">The sequence shown here is derived from an EMBL/GenBank/DDBJ whole genome shotgun (WGS) entry which is preliminary data.</text>
</comment>
<feature type="coiled-coil region" evidence="1">
    <location>
        <begin position="9"/>
        <end position="43"/>
    </location>
</feature>
<evidence type="ECO:0000313" key="2">
    <source>
        <dbReference type="EMBL" id="KCZ51064.1"/>
    </source>
</evidence>
<proteinExistence type="predicted"/>
<dbReference type="STRING" id="1280946.HY29_06840"/>
<dbReference type="OrthoDB" id="7620542at2"/>
<feature type="coiled-coil region" evidence="1">
    <location>
        <begin position="73"/>
        <end position="100"/>
    </location>
</feature>
<evidence type="ECO:0000313" key="3">
    <source>
        <dbReference type="Proteomes" id="UP000027037"/>
    </source>
</evidence>
<accession>A0A062U351</accession>
<keyword evidence="1" id="KW-0175">Coiled coil</keyword>
<evidence type="ECO:0008006" key="4">
    <source>
        <dbReference type="Google" id="ProtNLM"/>
    </source>
</evidence>
<dbReference type="PATRIC" id="fig|1280946.3.peg.3465"/>
<sequence length="113" mass="12497">MSKQNRVLLKLVALKRQRAEQELAIAQTRLREVQAGLADLQAQLAAADTMQMDFQTLSLSARNGHVQRLLGKLADQQALIEQTETSVAAAKEELKRILNSEDQLITMGADTRA</sequence>
<dbReference type="EMBL" id="AWFF01000098">
    <property type="protein sequence ID" value="KCZ51064.1"/>
    <property type="molecule type" value="Genomic_DNA"/>
</dbReference>
<dbReference type="RefSeq" id="WP_034799532.1">
    <property type="nucleotide sequence ID" value="NZ_AWFF01000098.1"/>
</dbReference>
<keyword evidence="3" id="KW-1185">Reference proteome</keyword>
<organism evidence="2 3">
    <name type="scientific">Hyphomonas beringensis</name>
    <dbReference type="NCBI Taxonomy" id="1280946"/>
    <lineage>
        <taxon>Bacteria</taxon>
        <taxon>Pseudomonadati</taxon>
        <taxon>Pseudomonadota</taxon>
        <taxon>Alphaproteobacteria</taxon>
        <taxon>Hyphomonadales</taxon>
        <taxon>Hyphomonadaceae</taxon>
        <taxon>Hyphomonas</taxon>
    </lineage>
</organism>